<evidence type="ECO:0000313" key="1">
    <source>
        <dbReference type="EMBL" id="SVD35156.1"/>
    </source>
</evidence>
<organism evidence="1">
    <name type="scientific">marine metagenome</name>
    <dbReference type="NCBI Taxonomy" id="408172"/>
    <lineage>
        <taxon>unclassified sequences</taxon>
        <taxon>metagenomes</taxon>
        <taxon>ecological metagenomes</taxon>
    </lineage>
</organism>
<sequence>MGETWLRKSQRFVKENLTGCVGDVVLSSNDVGNFHQCVVNHRGKIVGWTTV</sequence>
<name>A0A382ULK4_9ZZZZ</name>
<proteinExistence type="predicted"/>
<accession>A0A382ULK4</accession>
<protein>
    <submittedName>
        <fullName evidence="1">Uncharacterized protein</fullName>
    </submittedName>
</protein>
<gene>
    <name evidence="1" type="ORF">METZ01_LOCUS388010</name>
</gene>
<reference evidence="1" key="1">
    <citation type="submission" date="2018-05" db="EMBL/GenBank/DDBJ databases">
        <authorList>
            <person name="Lanie J.A."/>
            <person name="Ng W.-L."/>
            <person name="Kazmierczak K.M."/>
            <person name="Andrzejewski T.M."/>
            <person name="Davidsen T.M."/>
            <person name="Wayne K.J."/>
            <person name="Tettelin H."/>
            <person name="Glass J.I."/>
            <person name="Rusch D."/>
            <person name="Podicherti R."/>
            <person name="Tsui H.-C.T."/>
            <person name="Winkler M.E."/>
        </authorList>
    </citation>
    <scope>NUCLEOTIDE SEQUENCE</scope>
</reference>
<dbReference type="AlphaFoldDB" id="A0A382ULK4"/>
<dbReference type="EMBL" id="UINC01145182">
    <property type="protein sequence ID" value="SVD35156.1"/>
    <property type="molecule type" value="Genomic_DNA"/>
</dbReference>